<dbReference type="AlphaFoldDB" id="A0A5J4KFI4"/>
<dbReference type="Gene3D" id="3.40.50.2020">
    <property type="match status" value="1"/>
</dbReference>
<dbReference type="RefSeq" id="WP_151756074.1">
    <property type="nucleotide sequence ID" value="NZ_BKZW01000001.1"/>
</dbReference>
<dbReference type="InterPro" id="IPR005904">
    <property type="entry name" value="Hxn_phspho_trans"/>
</dbReference>
<keyword evidence="7 15" id="KW-0328">Glycosyltransferase</keyword>
<keyword evidence="11 15" id="KW-0547">Nucleotide-binding</keyword>
<keyword evidence="18" id="KW-1185">Reference proteome</keyword>
<evidence type="ECO:0000256" key="1">
    <source>
        <dbReference type="ARBA" id="ARBA00001946"/>
    </source>
</evidence>
<feature type="domain" description="Phosphoribosyltransferase" evidence="16">
    <location>
        <begin position="13"/>
        <end position="159"/>
    </location>
</feature>
<keyword evidence="9 15" id="KW-0479">Metal-binding</keyword>
<evidence type="ECO:0000256" key="11">
    <source>
        <dbReference type="ARBA" id="ARBA00022741"/>
    </source>
</evidence>
<keyword evidence="8 15" id="KW-0808">Transferase</keyword>
<dbReference type="GO" id="GO:0006178">
    <property type="term" value="P:guanine salvage"/>
    <property type="evidence" value="ECO:0007669"/>
    <property type="project" value="TreeGrafter"/>
</dbReference>
<dbReference type="CDD" id="cd06223">
    <property type="entry name" value="PRTases_typeI"/>
    <property type="match status" value="1"/>
</dbReference>
<evidence type="ECO:0000313" key="18">
    <source>
        <dbReference type="Proteomes" id="UP000326912"/>
    </source>
</evidence>
<comment type="similarity">
    <text evidence="5 15">Belongs to the purine/pyrimidine phosphoribosyltransferase family.</text>
</comment>
<evidence type="ECO:0000256" key="4">
    <source>
        <dbReference type="ARBA" id="ARBA00004676"/>
    </source>
</evidence>
<proteinExistence type="inferred from homology"/>
<evidence type="ECO:0000256" key="14">
    <source>
        <dbReference type="ARBA" id="ARBA00049402"/>
    </source>
</evidence>
<dbReference type="GO" id="GO:0046100">
    <property type="term" value="P:hypoxanthine metabolic process"/>
    <property type="evidence" value="ECO:0007669"/>
    <property type="project" value="TreeGrafter"/>
</dbReference>
<dbReference type="NCBIfam" id="TIGR01203">
    <property type="entry name" value="HGPRTase"/>
    <property type="match status" value="1"/>
</dbReference>
<dbReference type="GO" id="GO:0005829">
    <property type="term" value="C:cytosol"/>
    <property type="evidence" value="ECO:0007669"/>
    <property type="project" value="TreeGrafter"/>
</dbReference>
<dbReference type="Pfam" id="PF00156">
    <property type="entry name" value="Pribosyltran"/>
    <property type="match status" value="1"/>
</dbReference>
<dbReference type="InterPro" id="IPR000836">
    <property type="entry name" value="PRTase_dom"/>
</dbReference>
<name>A0A5J4KFI4_9CHLR</name>
<evidence type="ECO:0000256" key="7">
    <source>
        <dbReference type="ARBA" id="ARBA00022676"/>
    </source>
</evidence>
<comment type="pathway">
    <text evidence="4">Purine metabolism; GMP biosynthesis via salvage pathway; GMP from guanine: step 1/1.</text>
</comment>
<dbReference type="InterPro" id="IPR050408">
    <property type="entry name" value="HGPRT"/>
</dbReference>
<evidence type="ECO:0000256" key="13">
    <source>
        <dbReference type="ARBA" id="ARBA00048811"/>
    </source>
</evidence>
<dbReference type="InterPro" id="IPR029057">
    <property type="entry name" value="PRTase-like"/>
</dbReference>
<dbReference type="GO" id="GO:0032264">
    <property type="term" value="P:IMP salvage"/>
    <property type="evidence" value="ECO:0007669"/>
    <property type="project" value="UniProtKB-UniPathway"/>
</dbReference>
<reference evidence="17 18" key="1">
    <citation type="submission" date="2019-10" db="EMBL/GenBank/DDBJ databases">
        <title>Dictyobacter vulcani sp. nov., within the class Ktedonobacteria, isolated from soil of volcanic Mt. Zao.</title>
        <authorList>
            <person name="Zheng Y."/>
            <person name="Wang C.M."/>
            <person name="Sakai Y."/>
            <person name="Abe K."/>
            <person name="Yokota A."/>
            <person name="Yabe S."/>
        </authorList>
    </citation>
    <scope>NUCLEOTIDE SEQUENCE [LARGE SCALE GENOMIC DNA]</scope>
    <source>
        <strain evidence="17 18">W12</strain>
    </source>
</reference>
<dbReference type="GO" id="GO:0004422">
    <property type="term" value="F:hypoxanthine phosphoribosyltransferase activity"/>
    <property type="evidence" value="ECO:0007669"/>
    <property type="project" value="InterPro"/>
</dbReference>
<dbReference type="PANTHER" id="PTHR43340:SF1">
    <property type="entry name" value="HYPOXANTHINE PHOSPHORIBOSYLTRANSFERASE"/>
    <property type="match status" value="1"/>
</dbReference>
<keyword evidence="6 15" id="KW-0963">Cytoplasm</keyword>
<dbReference type="GO" id="GO:0006166">
    <property type="term" value="P:purine ribonucleoside salvage"/>
    <property type="evidence" value="ECO:0007669"/>
    <property type="project" value="UniProtKB-KW"/>
</dbReference>
<dbReference type="GO" id="GO:0052657">
    <property type="term" value="F:guanine phosphoribosyltransferase activity"/>
    <property type="evidence" value="ECO:0007669"/>
    <property type="project" value="UniProtKB-ARBA"/>
</dbReference>
<dbReference type="PANTHER" id="PTHR43340">
    <property type="entry name" value="HYPOXANTHINE-GUANINE PHOSPHORIBOSYLTRANSFERASE"/>
    <property type="match status" value="1"/>
</dbReference>
<sequence length="196" mass="22163">MHQDIEEILISEEQLQAKIKHLGEQISQDYDGKNLLLLGTLKGAVPFIADLARAINLPLELDYMAVASYGNSTQSSGIVRIIKDLEGPIDQKHVLIIEDIIDSGRTLHYLTDLLNRRNPLSLKICSLLNKEHTRVQNVPVDYYGFTIPDKFVVGYGLDYAQLYRNLPYIGILKPSVYSEDSNKPQNQHQSMAENQL</sequence>
<evidence type="ECO:0000256" key="12">
    <source>
        <dbReference type="ARBA" id="ARBA00022842"/>
    </source>
</evidence>
<keyword evidence="12 15" id="KW-0460">Magnesium</keyword>
<dbReference type="EC" id="2.4.2.8" evidence="15"/>
<comment type="catalytic activity">
    <reaction evidence="13">
        <text>GMP + diphosphate = guanine + 5-phospho-alpha-D-ribose 1-diphosphate</text>
        <dbReference type="Rhea" id="RHEA:25424"/>
        <dbReference type="ChEBI" id="CHEBI:16235"/>
        <dbReference type="ChEBI" id="CHEBI:33019"/>
        <dbReference type="ChEBI" id="CHEBI:58017"/>
        <dbReference type="ChEBI" id="CHEBI:58115"/>
        <dbReference type="EC" id="2.4.2.8"/>
    </reaction>
    <physiologicalReaction direction="right-to-left" evidence="13">
        <dbReference type="Rhea" id="RHEA:25426"/>
    </physiologicalReaction>
</comment>
<evidence type="ECO:0000256" key="2">
    <source>
        <dbReference type="ARBA" id="ARBA00004496"/>
    </source>
</evidence>
<evidence type="ECO:0000256" key="9">
    <source>
        <dbReference type="ARBA" id="ARBA00022723"/>
    </source>
</evidence>
<comment type="pathway">
    <text evidence="3 15">Purine metabolism; IMP biosynthesis via salvage pathway; IMP from hypoxanthine: step 1/1.</text>
</comment>
<evidence type="ECO:0000256" key="5">
    <source>
        <dbReference type="ARBA" id="ARBA00008391"/>
    </source>
</evidence>
<dbReference type="Proteomes" id="UP000326912">
    <property type="component" value="Unassembled WGS sequence"/>
</dbReference>
<protein>
    <recommendedName>
        <fullName evidence="15">Hypoxanthine phosphoribosyltransferase</fullName>
        <ecNumber evidence="15">2.4.2.8</ecNumber>
    </recommendedName>
</protein>
<comment type="subcellular location">
    <subcellularLocation>
        <location evidence="2 15">Cytoplasm</location>
    </subcellularLocation>
</comment>
<gene>
    <name evidence="17" type="ORF">KDW_23060</name>
</gene>
<comment type="cofactor">
    <cofactor evidence="1 15">
        <name>Mg(2+)</name>
        <dbReference type="ChEBI" id="CHEBI:18420"/>
    </cofactor>
</comment>
<keyword evidence="10 15" id="KW-0660">Purine salvage</keyword>
<accession>A0A5J4KFI4</accession>
<comment type="caution">
    <text evidence="17">The sequence shown here is derived from an EMBL/GenBank/DDBJ whole genome shotgun (WGS) entry which is preliminary data.</text>
</comment>
<evidence type="ECO:0000256" key="10">
    <source>
        <dbReference type="ARBA" id="ARBA00022726"/>
    </source>
</evidence>
<evidence type="ECO:0000256" key="8">
    <source>
        <dbReference type="ARBA" id="ARBA00022679"/>
    </source>
</evidence>
<evidence type="ECO:0000313" key="17">
    <source>
        <dbReference type="EMBL" id="GER88144.1"/>
    </source>
</evidence>
<organism evidence="17 18">
    <name type="scientific">Dictyobacter vulcani</name>
    <dbReference type="NCBI Taxonomy" id="2607529"/>
    <lineage>
        <taxon>Bacteria</taxon>
        <taxon>Bacillati</taxon>
        <taxon>Chloroflexota</taxon>
        <taxon>Ktedonobacteria</taxon>
        <taxon>Ktedonobacterales</taxon>
        <taxon>Dictyobacteraceae</taxon>
        <taxon>Dictyobacter</taxon>
    </lineage>
</organism>
<dbReference type="GO" id="GO:0032263">
    <property type="term" value="P:GMP salvage"/>
    <property type="evidence" value="ECO:0007669"/>
    <property type="project" value="TreeGrafter"/>
</dbReference>
<comment type="catalytic activity">
    <reaction evidence="14">
        <text>IMP + diphosphate = hypoxanthine + 5-phospho-alpha-D-ribose 1-diphosphate</text>
        <dbReference type="Rhea" id="RHEA:17973"/>
        <dbReference type="ChEBI" id="CHEBI:17368"/>
        <dbReference type="ChEBI" id="CHEBI:33019"/>
        <dbReference type="ChEBI" id="CHEBI:58017"/>
        <dbReference type="ChEBI" id="CHEBI:58053"/>
        <dbReference type="EC" id="2.4.2.8"/>
    </reaction>
    <physiologicalReaction direction="right-to-left" evidence="14">
        <dbReference type="Rhea" id="RHEA:17975"/>
    </physiologicalReaction>
</comment>
<dbReference type="GO" id="GO:0000166">
    <property type="term" value="F:nucleotide binding"/>
    <property type="evidence" value="ECO:0007669"/>
    <property type="project" value="UniProtKB-KW"/>
</dbReference>
<dbReference type="SUPFAM" id="SSF53271">
    <property type="entry name" value="PRTase-like"/>
    <property type="match status" value="1"/>
</dbReference>
<dbReference type="GO" id="GO:0000287">
    <property type="term" value="F:magnesium ion binding"/>
    <property type="evidence" value="ECO:0007669"/>
    <property type="project" value="TreeGrafter"/>
</dbReference>
<evidence type="ECO:0000256" key="3">
    <source>
        <dbReference type="ARBA" id="ARBA00004669"/>
    </source>
</evidence>
<evidence type="ECO:0000256" key="15">
    <source>
        <dbReference type="RuleBase" id="RU364099"/>
    </source>
</evidence>
<evidence type="ECO:0000259" key="16">
    <source>
        <dbReference type="Pfam" id="PF00156"/>
    </source>
</evidence>
<dbReference type="EMBL" id="BKZW01000001">
    <property type="protein sequence ID" value="GER88144.1"/>
    <property type="molecule type" value="Genomic_DNA"/>
</dbReference>
<dbReference type="UniPathway" id="UPA00591">
    <property type="reaction ID" value="UER00648"/>
</dbReference>
<dbReference type="FunFam" id="3.40.50.2020:FF:000006">
    <property type="entry name" value="Hypoxanthine phosphoribosyltransferase"/>
    <property type="match status" value="1"/>
</dbReference>
<evidence type="ECO:0000256" key="6">
    <source>
        <dbReference type="ARBA" id="ARBA00022490"/>
    </source>
</evidence>